<dbReference type="InterPro" id="IPR002110">
    <property type="entry name" value="Ankyrin_rpt"/>
</dbReference>
<organism evidence="4">
    <name type="scientific">Clastoptera arizonana</name>
    <name type="common">Arizona spittle bug</name>
    <dbReference type="NCBI Taxonomy" id="38151"/>
    <lineage>
        <taxon>Eukaryota</taxon>
        <taxon>Metazoa</taxon>
        <taxon>Ecdysozoa</taxon>
        <taxon>Arthropoda</taxon>
        <taxon>Hexapoda</taxon>
        <taxon>Insecta</taxon>
        <taxon>Pterygota</taxon>
        <taxon>Neoptera</taxon>
        <taxon>Paraneoptera</taxon>
        <taxon>Hemiptera</taxon>
        <taxon>Auchenorrhyncha</taxon>
        <taxon>Cercopoidea</taxon>
        <taxon>Clastopteridae</taxon>
        <taxon>Clastoptera</taxon>
    </lineage>
</organism>
<gene>
    <name evidence="4" type="ORF">g.1614</name>
</gene>
<accession>A0A1B6C6R2</accession>
<dbReference type="PANTHER" id="PTHR24198:SF165">
    <property type="entry name" value="ANKYRIN REPEAT-CONTAINING PROTEIN-RELATED"/>
    <property type="match status" value="1"/>
</dbReference>
<feature type="repeat" description="ANK" evidence="3">
    <location>
        <begin position="63"/>
        <end position="95"/>
    </location>
</feature>
<protein>
    <submittedName>
        <fullName evidence="4">Uncharacterized protein</fullName>
    </submittedName>
</protein>
<feature type="repeat" description="ANK" evidence="3">
    <location>
        <begin position="191"/>
        <end position="223"/>
    </location>
</feature>
<sequence length="298" mass="33592">LHFAAVINSPKMINILADLGADLNVCENQCKGSPLHIACRYGHFEAVDALISKGADVSIKMLDNQSVLHLSAQTGNLNIVRYILESGCCFDYQTGPITRSLTALQLAEKQTIFIRYNEIVKLLTHVEKFFKAVAKNDTNFIETCLRYYNVPVNCRSIKYKSALTLASWKGHIEAVNLLLKNKAKVDISDHNNITPIFYAAKFGHVSIVDVLLCHGAKYNFKSIYNKTPLDFAIEGKNKEIIRILQLVTRLFNNVRDGKLDVVEELKRIKTQQPNVFKIVMNAHNNDNKSLYDVGFMGK</sequence>
<dbReference type="InterPro" id="IPR036770">
    <property type="entry name" value="Ankyrin_rpt-contain_sf"/>
</dbReference>
<feature type="non-terminal residue" evidence="4">
    <location>
        <position position="1"/>
    </location>
</feature>
<feature type="repeat" description="ANK" evidence="3">
    <location>
        <begin position="1"/>
        <end position="28"/>
    </location>
</feature>
<proteinExistence type="predicted"/>
<dbReference type="PROSITE" id="PS50088">
    <property type="entry name" value="ANK_REPEAT"/>
    <property type="match status" value="5"/>
</dbReference>
<evidence type="ECO:0000313" key="4">
    <source>
        <dbReference type="EMBL" id="JAS09191.1"/>
    </source>
</evidence>
<feature type="repeat" description="ANK" evidence="3">
    <location>
        <begin position="33"/>
        <end position="62"/>
    </location>
</feature>
<reference evidence="4" key="1">
    <citation type="submission" date="2015-12" db="EMBL/GenBank/DDBJ databases">
        <title>De novo transcriptome assembly of four potential Pierce s Disease insect vectors from Arizona vineyards.</title>
        <authorList>
            <person name="Tassone E.E."/>
        </authorList>
    </citation>
    <scope>NUCLEOTIDE SEQUENCE</scope>
</reference>
<dbReference type="PROSITE" id="PS50297">
    <property type="entry name" value="ANK_REP_REGION"/>
    <property type="match status" value="4"/>
</dbReference>
<evidence type="ECO:0000256" key="2">
    <source>
        <dbReference type="ARBA" id="ARBA00023043"/>
    </source>
</evidence>
<dbReference type="PANTHER" id="PTHR24198">
    <property type="entry name" value="ANKYRIN REPEAT AND PROTEIN KINASE DOMAIN-CONTAINING PROTEIN"/>
    <property type="match status" value="1"/>
</dbReference>
<keyword evidence="1" id="KW-0677">Repeat</keyword>
<dbReference type="EMBL" id="GEDC01028107">
    <property type="protein sequence ID" value="JAS09191.1"/>
    <property type="molecule type" value="Transcribed_RNA"/>
</dbReference>
<feature type="repeat" description="ANK" evidence="3">
    <location>
        <begin position="158"/>
        <end position="190"/>
    </location>
</feature>
<evidence type="ECO:0000256" key="1">
    <source>
        <dbReference type="ARBA" id="ARBA00022737"/>
    </source>
</evidence>
<keyword evidence="2 3" id="KW-0040">ANK repeat</keyword>
<feature type="non-terminal residue" evidence="4">
    <location>
        <position position="298"/>
    </location>
</feature>
<dbReference type="AlphaFoldDB" id="A0A1B6C6R2"/>
<name>A0A1B6C6R2_9HEMI</name>
<dbReference type="SMART" id="SM00248">
    <property type="entry name" value="ANK"/>
    <property type="match status" value="6"/>
</dbReference>
<dbReference type="Pfam" id="PF12796">
    <property type="entry name" value="Ank_2"/>
    <property type="match status" value="2"/>
</dbReference>
<dbReference type="SUPFAM" id="SSF48403">
    <property type="entry name" value="Ankyrin repeat"/>
    <property type="match status" value="1"/>
</dbReference>
<dbReference type="Gene3D" id="1.25.40.20">
    <property type="entry name" value="Ankyrin repeat-containing domain"/>
    <property type="match status" value="2"/>
</dbReference>
<evidence type="ECO:0000256" key="3">
    <source>
        <dbReference type="PROSITE-ProRule" id="PRU00023"/>
    </source>
</evidence>